<dbReference type="Proteomes" id="UP000199206">
    <property type="component" value="Unassembled WGS sequence"/>
</dbReference>
<dbReference type="STRING" id="1166340.SAMN05192583_3206"/>
<evidence type="ECO:0000313" key="2">
    <source>
        <dbReference type="Proteomes" id="UP000199206"/>
    </source>
</evidence>
<dbReference type="OrthoDB" id="7554663at2"/>
<dbReference type="EMBL" id="FOCF01000009">
    <property type="protein sequence ID" value="SEN63380.1"/>
    <property type="molecule type" value="Genomic_DNA"/>
</dbReference>
<reference evidence="2" key="1">
    <citation type="submission" date="2016-10" db="EMBL/GenBank/DDBJ databases">
        <authorList>
            <person name="Varghese N."/>
            <person name="Submissions S."/>
        </authorList>
    </citation>
    <scope>NUCLEOTIDE SEQUENCE [LARGE SCALE GENOMIC DNA]</scope>
    <source>
        <strain evidence="2">S6-262</strain>
    </source>
</reference>
<evidence type="ECO:0008006" key="3">
    <source>
        <dbReference type="Google" id="ProtNLM"/>
    </source>
</evidence>
<proteinExistence type="predicted"/>
<evidence type="ECO:0000313" key="1">
    <source>
        <dbReference type="EMBL" id="SEN63380.1"/>
    </source>
</evidence>
<accession>A0A1H8I3N0</accession>
<dbReference type="AlphaFoldDB" id="A0A1H8I3N0"/>
<protein>
    <recommendedName>
        <fullName evidence="3">Tetratricopeptide repeat-containing protein</fullName>
    </recommendedName>
</protein>
<organism evidence="1 2">
    <name type="scientific">Sphingomonas gellani</name>
    <dbReference type="NCBI Taxonomy" id="1166340"/>
    <lineage>
        <taxon>Bacteria</taxon>
        <taxon>Pseudomonadati</taxon>
        <taxon>Pseudomonadota</taxon>
        <taxon>Alphaproteobacteria</taxon>
        <taxon>Sphingomonadales</taxon>
        <taxon>Sphingomonadaceae</taxon>
        <taxon>Sphingomonas</taxon>
    </lineage>
</organism>
<gene>
    <name evidence="1" type="ORF">SAMN05192583_3206</name>
</gene>
<keyword evidence="2" id="KW-1185">Reference proteome</keyword>
<sequence length="406" mass="43111">MKSDGLRSMRGLVSALLLALAGTALAWLCFRTAMVKVLPPTTPLVAQLAPHNADVVLSKATRALVQPGSKGESVTLDSVRRAAAAAPLDARPYLIVGQQQLASDPRRGVATLEAGQRLNPRQRIIHVLLLEQYLRTEKYDQAAAQFSVLARLVSQAQQPIAKGVALMAMAPDTRVAVQRTLRKNPNLERTVLALLAQGDASPASIFDLASPAALANAGDKDSWGPVLVMRLAESGRYDEAHAVWQRIYSLSDTQIGAPIFNAGFQTLPASPPFNWTLAAGTLGAADLRNGSLAVDYYGRDSGDLARQLLILRPGRYRFSFASEGGKSDAASSLGWHLVCTTGDKSALMSAPVVGSSGTRRTAVDFTVPQDCSAQSLTLRGEAGEFPAPLDTTLRNLALSPINGARP</sequence>
<name>A0A1H8I3N0_9SPHN</name>